<dbReference type="InterPro" id="IPR036388">
    <property type="entry name" value="WH-like_DNA-bd_sf"/>
</dbReference>
<evidence type="ECO:0000256" key="1">
    <source>
        <dbReference type="ARBA" id="ARBA00007957"/>
    </source>
</evidence>
<dbReference type="InterPro" id="IPR043135">
    <property type="entry name" value="Fur_C"/>
</dbReference>
<protein>
    <submittedName>
        <fullName evidence="7">Transcriptional repressor</fullName>
    </submittedName>
</protein>
<keyword evidence="4" id="KW-0805">Transcription regulation</keyword>
<dbReference type="Gene3D" id="3.30.1490.190">
    <property type="match status" value="1"/>
</dbReference>
<dbReference type="InterPro" id="IPR036390">
    <property type="entry name" value="WH_DNA-bd_sf"/>
</dbReference>
<accession>A0ABN2TLC3</accession>
<keyword evidence="6" id="KW-0804">Transcription</keyword>
<dbReference type="SUPFAM" id="SSF46785">
    <property type="entry name" value="Winged helix' DNA-binding domain"/>
    <property type="match status" value="1"/>
</dbReference>
<evidence type="ECO:0000256" key="6">
    <source>
        <dbReference type="ARBA" id="ARBA00023163"/>
    </source>
</evidence>
<dbReference type="RefSeq" id="WP_344663693.1">
    <property type="nucleotide sequence ID" value="NZ_BAAAQN010000002.1"/>
</dbReference>
<keyword evidence="3" id="KW-0862">Zinc</keyword>
<dbReference type="EMBL" id="BAAAQN010000002">
    <property type="protein sequence ID" value="GAA2012579.1"/>
    <property type="molecule type" value="Genomic_DNA"/>
</dbReference>
<name>A0ABN2TLC3_9ACTN</name>
<comment type="caution">
    <text evidence="7">The sequence shown here is derived from an EMBL/GenBank/DDBJ whole genome shotgun (WGS) entry which is preliminary data.</text>
</comment>
<evidence type="ECO:0000313" key="8">
    <source>
        <dbReference type="Proteomes" id="UP001500751"/>
    </source>
</evidence>
<proteinExistence type="inferred from homology"/>
<reference evidence="7 8" key="1">
    <citation type="journal article" date="2019" name="Int. J. Syst. Evol. Microbiol.">
        <title>The Global Catalogue of Microorganisms (GCM) 10K type strain sequencing project: providing services to taxonomists for standard genome sequencing and annotation.</title>
        <authorList>
            <consortium name="The Broad Institute Genomics Platform"/>
            <consortium name="The Broad Institute Genome Sequencing Center for Infectious Disease"/>
            <person name="Wu L."/>
            <person name="Ma J."/>
        </authorList>
    </citation>
    <scope>NUCLEOTIDE SEQUENCE [LARGE SCALE GENOMIC DNA]</scope>
    <source>
        <strain evidence="7 8">JCM 16014</strain>
    </source>
</reference>
<dbReference type="PANTHER" id="PTHR33202">
    <property type="entry name" value="ZINC UPTAKE REGULATION PROTEIN"/>
    <property type="match status" value="1"/>
</dbReference>
<keyword evidence="5" id="KW-0238">DNA-binding</keyword>
<dbReference type="Gene3D" id="1.10.10.10">
    <property type="entry name" value="Winged helix-like DNA-binding domain superfamily/Winged helix DNA-binding domain"/>
    <property type="match status" value="1"/>
</dbReference>
<dbReference type="CDD" id="cd07153">
    <property type="entry name" value="Fur_like"/>
    <property type="match status" value="1"/>
</dbReference>
<gene>
    <name evidence="7" type="ORF">GCM10009839_03750</name>
</gene>
<comment type="similarity">
    <text evidence="1">Belongs to the Fur family.</text>
</comment>
<keyword evidence="2" id="KW-0678">Repressor</keyword>
<dbReference type="InterPro" id="IPR002481">
    <property type="entry name" value="FUR"/>
</dbReference>
<evidence type="ECO:0000256" key="3">
    <source>
        <dbReference type="ARBA" id="ARBA00022833"/>
    </source>
</evidence>
<keyword evidence="8" id="KW-1185">Reference proteome</keyword>
<evidence type="ECO:0000256" key="5">
    <source>
        <dbReference type="ARBA" id="ARBA00023125"/>
    </source>
</evidence>
<evidence type="ECO:0000256" key="2">
    <source>
        <dbReference type="ARBA" id="ARBA00022491"/>
    </source>
</evidence>
<evidence type="ECO:0000313" key="7">
    <source>
        <dbReference type="EMBL" id="GAA2012579.1"/>
    </source>
</evidence>
<dbReference type="Pfam" id="PF01475">
    <property type="entry name" value="FUR"/>
    <property type="match status" value="1"/>
</dbReference>
<sequence length="153" mass="16466">METATTDLTNELRAKGYRLTPQRQFVLQAIASLDHATPEAICEEVRRTARGVNLSTVYRTLELLEELGLVTHTHLGHGAQIYHTADQPAHVHLVCRGCGRIVEAADSAAGPLVDRLRADYGFETDVRHLAVFGNCADCAAAAAAAAESDDETA</sequence>
<dbReference type="Proteomes" id="UP001500751">
    <property type="component" value="Unassembled WGS sequence"/>
</dbReference>
<organism evidence="7 8">
    <name type="scientific">Catenulispora yoronensis</name>
    <dbReference type="NCBI Taxonomy" id="450799"/>
    <lineage>
        <taxon>Bacteria</taxon>
        <taxon>Bacillati</taxon>
        <taxon>Actinomycetota</taxon>
        <taxon>Actinomycetes</taxon>
        <taxon>Catenulisporales</taxon>
        <taxon>Catenulisporaceae</taxon>
        <taxon>Catenulispora</taxon>
    </lineage>
</organism>
<evidence type="ECO:0000256" key="4">
    <source>
        <dbReference type="ARBA" id="ARBA00023015"/>
    </source>
</evidence>
<dbReference type="PANTHER" id="PTHR33202:SF7">
    <property type="entry name" value="FERRIC UPTAKE REGULATION PROTEIN"/>
    <property type="match status" value="1"/>
</dbReference>